<organism evidence="1 2">
    <name type="scientific">Argiope bruennichi</name>
    <name type="common">Wasp spider</name>
    <name type="synonym">Aranea bruennichi</name>
    <dbReference type="NCBI Taxonomy" id="94029"/>
    <lineage>
        <taxon>Eukaryota</taxon>
        <taxon>Metazoa</taxon>
        <taxon>Ecdysozoa</taxon>
        <taxon>Arthropoda</taxon>
        <taxon>Chelicerata</taxon>
        <taxon>Arachnida</taxon>
        <taxon>Araneae</taxon>
        <taxon>Araneomorphae</taxon>
        <taxon>Entelegynae</taxon>
        <taxon>Araneoidea</taxon>
        <taxon>Araneidae</taxon>
        <taxon>Argiope</taxon>
    </lineage>
</organism>
<dbReference type="OrthoDB" id="6422673at2759"/>
<sequence>MENLHGSNSLNEILKYGRKGRYASSSSRGVECGVKWNCRNKRLLKKKISLMHLLKVICASQESCIDWLKSQGLIPKVVFCSTCRNKMKFERKESAVDGFVWICKECKTESPQCSTRDGSWLENKNLSLVDILLFTYLWSHGFTEVQIVKEANLEPEVVKEWNQMYIDICEAVEKKNAMNDENYGDENASKSGNISLVAAWRKKNKLKDPFLEFLKDADSL</sequence>
<reference evidence="1" key="2">
    <citation type="submission" date="2020-06" db="EMBL/GenBank/DDBJ databases">
        <authorList>
            <person name="Sheffer M."/>
        </authorList>
    </citation>
    <scope>NUCLEOTIDE SEQUENCE</scope>
</reference>
<dbReference type="Proteomes" id="UP000807504">
    <property type="component" value="Unassembled WGS sequence"/>
</dbReference>
<evidence type="ECO:0000313" key="1">
    <source>
        <dbReference type="EMBL" id="KAF8793539.1"/>
    </source>
</evidence>
<keyword evidence="2" id="KW-1185">Reference proteome</keyword>
<dbReference type="OMA" id="WARNDEQ"/>
<dbReference type="EMBL" id="JABXBU010000003">
    <property type="protein sequence ID" value="KAF8793539.1"/>
    <property type="molecule type" value="Genomic_DNA"/>
</dbReference>
<accession>A0A8T0FV57</accession>
<reference evidence="1" key="1">
    <citation type="journal article" date="2020" name="bioRxiv">
        <title>Chromosome-level reference genome of the European wasp spider Argiope bruennichi: a resource for studies on range expansion and evolutionary adaptation.</title>
        <authorList>
            <person name="Sheffer M.M."/>
            <person name="Hoppe A."/>
            <person name="Krehenwinkel H."/>
            <person name="Uhl G."/>
            <person name="Kuss A.W."/>
            <person name="Jensen L."/>
            <person name="Jensen C."/>
            <person name="Gillespie R.G."/>
            <person name="Hoff K.J."/>
            <person name="Prost S."/>
        </authorList>
    </citation>
    <scope>NUCLEOTIDE SEQUENCE</scope>
</reference>
<name>A0A8T0FV57_ARGBR</name>
<protein>
    <submittedName>
        <fullName evidence="1">Uncharacterized protein</fullName>
    </submittedName>
</protein>
<evidence type="ECO:0000313" key="2">
    <source>
        <dbReference type="Proteomes" id="UP000807504"/>
    </source>
</evidence>
<gene>
    <name evidence="1" type="ORF">HNY73_005004</name>
</gene>
<proteinExistence type="predicted"/>
<comment type="caution">
    <text evidence="1">The sequence shown here is derived from an EMBL/GenBank/DDBJ whole genome shotgun (WGS) entry which is preliminary data.</text>
</comment>
<dbReference type="AlphaFoldDB" id="A0A8T0FV57"/>